<dbReference type="Gene3D" id="2.40.50.100">
    <property type="match status" value="1"/>
</dbReference>
<dbReference type="InterPro" id="IPR058625">
    <property type="entry name" value="MdtA-like_BSH"/>
</dbReference>
<protein>
    <submittedName>
        <fullName evidence="6">MexE family multidrug efflux RND transporter periplasmic adaptor subunit</fullName>
    </submittedName>
</protein>
<evidence type="ECO:0000313" key="7">
    <source>
        <dbReference type="Proteomes" id="UP000600865"/>
    </source>
</evidence>
<evidence type="ECO:0000256" key="3">
    <source>
        <dbReference type="SAM" id="MobiDB-lite"/>
    </source>
</evidence>
<dbReference type="GO" id="GO:0022857">
    <property type="term" value="F:transmembrane transporter activity"/>
    <property type="evidence" value="ECO:0007669"/>
    <property type="project" value="InterPro"/>
</dbReference>
<accession>A0A918KPN7</accession>
<feature type="region of interest" description="Disordered" evidence="3">
    <location>
        <begin position="420"/>
        <end position="476"/>
    </location>
</feature>
<dbReference type="Pfam" id="PF25917">
    <property type="entry name" value="BSH_RND"/>
    <property type="match status" value="1"/>
</dbReference>
<dbReference type="GO" id="GO:0046677">
    <property type="term" value="P:response to antibiotic"/>
    <property type="evidence" value="ECO:0007669"/>
    <property type="project" value="TreeGrafter"/>
</dbReference>
<feature type="transmembrane region" description="Helical" evidence="4">
    <location>
        <begin position="21"/>
        <end position="44"/>
    </location>
</feature>
<keyword evidence="7" id="KW-1185">Reference proteome</keyword>
<gene>
    <name evidence="6" type="ORF">GCM10011309_22410</name>
</gene>
<keyword evidence="4" id="KW-0472">Membrane</keyword>
<dbReference type="Gene3D" id="2.40.420.20">
    <property type="match status" value="1"/>
</dbReference>
<dbReference type="EMBL" id="BMYV01000002">
    <property type="protein sequence ID" value="GGX71706.1"/>
    <property type="molecule type" value="Genomic_DNA"/>
</dbReference>
<dbReference type="RefSeq" id="WP_189585808.1">
    <property type="nucleotide sequence ID" value="NZ_BMYV01000002.1"/>
</dbReference>
<evidence type="ECO:0000256" key="4">
    <source>
        <dbReference type="SAM" id="Phobius"/>
    </source>
</evidence>
<reference evidence="6 7" key="1">
    <citation type="journal article" date="2014" name="Int. J. Syst. Evol. Microbiol.">
        <title>Complete genome sequence of Corynebacterium casei LMG S-19264T (=DSM 44701T), isolated from a smear-ripened cheese.</title>
        <authorList>
            <consortium name="US DOE Joint Genome Institute (JGI-PGF)"/>
            <person name="Walter F."/>
            <person name="Albersmeier A."/>
            <person name="Kalinowski J."/>
            <person name="Ruckert C."/>
        </authorList>
    </citation>
    <scope>NUCLEOTIDE SEQUENCE [LARGE SCALE GENOMIC DNA]</scope>
    <source>
        <strain evidence="6 7">KCTC 23968</strain>
    </source>
</reference>
<dbReference type="Proteomes" id="UP000600865">
    <property type="component" value="Unassembled WGS sequence"/>
</dbReference>
<name>A0A918KPN7_9PROT</name>
<keyword evidence="4" id="KW-1133">Transmembrane helix</keyword>
<dbReference type="SUPFAM" id="SSF111369">
    <property type="entry name" value="HlyD-like secretion proteins"/>
    <property type="match status" value="1"/>
</dbReference>
<feature type="compositionally biased region" description="Acidic residues" evidence="3">
    <location>
        <begin position="464"/>
        <end position="476"/>
    </location>
</feature>
<evidence type="ECO:0000259" key="5">
    <source>
        <dbReference type="Pfam" id="PF25917"/>
    </source>
</evidence>
<evidence type="ECO:0000256" key="1">
    <source>
        <dbReference type="ARBA" id="ARBA00009477"/>
    </source>
</evidence>
<comment type="caution">
    <text evidence="6">The sequence shown here is derived from an EMBL/GenBank/DDBJ whole genome shotgun (WGS) entry which is preliminary data.</text>
</comment>
<dbReference type="GO" id="GO:0005886">
    <property type="term" value="C:plasma membrane"/>
    <property type="evidence" value="ECO:0007669"/>
    <property type="project" value="TreeGrafter"/>
</dbReference>
<feature type="coiled-coil region" evidence="2">
    <location>
        <begin position="173"/>
        <end position="200"/>
    </location>
</feature>
<dbReference type="Gene3D" id="2.40.30.170">
    <property type="match status" value="1"/>
</dbReference>
<dbReference type="Gene3D" id="1.10.287.470">
    <property type="entry name" value="Helix hairpin bin"/>
    <property type="match status" value="1"/>
</dbReference>
<keyword evidence="4" id="KW-0812">Transmembrane</keyword>
<organism evidence="6 7">
    <name type="scientific">Litorimonas cladophorae</name>
    <dbReference type="NCBI Taxonomy" id="1220491"/>
    <lineage>
        <taxon>Bacteria</taxon>
        <taxon>Pseudomonadati</taxon>
        <taxon>Pseudomonadota</taxon>
        <taxon>Alphaproteobacteria</taxon>
        <taxon>Maricaulales</taxon>
        <taxon>Robiginitomaculaceae</taxon>
    </lineage>
</organism>
<feature type="compositionally biased region" description="Basic and acidic residues" evidence="3">
    <location>
        <begin position="428"/>
        <end position="437"/>
    </location>
</feature>
<dbReference type="PANTHER" id="PTHR30158:SF24">
    <property type="entry name" value="HLYD FAMILY SECRETION PROTEIN"/>
    <property type="match status" value="1"/>
</dbReference>
<dbReference type="AlphaFoldDB" id="A0A918KPN7"/>
<dbReference type="NCBIfam" id="TIGR01730">
    <property type="entry name" value="RND_mfp"/>
    <property type="match status" value="1"/>
</dbReference>
<evidence type="ECO:0000313" key="6">
    <source>
        <dbReference type="EMBL" id="GGX71706.1"/>
    </source>
</evidence>
<proteinExistence type="inferred from homology"/>
<sequence length="476" mass="51877">MSDTSLDYSIPERKGGVLRKFLVIFVPIFIIVMFFVAAQVIIALTKTPKEKKRNFNTLAVIADYAKIEDVQLQVRTQGEARPQIEIDLVPQVGGKIVYVSPNFVEGGIFRKGETLVRVEDDDFKVAVIRAEAGVAQAQQVLVREKAEGEIARQDYAELGRGEPTPLALREPQQAQAQAALRAAEADLQASKLNLSRTEVKAPFSGRVRSKTSDIGQFVSPGSRLGRIFSKDIVEVRLALSDDQLAKLDLPLAFVANDRASAPKVDLSAQVAGKTRHWEGRIMRTDAAYDTQTRALFAIAEVFDPYGAGASEDGVPLAPGLFVDADISGKSFENVIVIPRDGLRPQDEVYIVDNVGQAEIRKVSVLDAGPERALLTSGVGAGELVVLSPMERSRVEITLKVLDVNDPENVLVDPPKPDWMVEAEAEDAADAKASEGDKKKKRRWGKASDEDDGAASENSDKKDEAEGDPEDDKTEEN</sequence>
<dbReference type="InterPro" id="IPR006143">
    <property type="entry name" value="RND_pump_MFP"/>
</dbReference>
<evidence type="ECO:0000256" key="2">
    <source>
        <dbReference type="SAM" id="Coils"/>
    </source>
</evidence>
<feature type="domain" description="Multidrug resistance protein MdtA-like barrel-sandwich hybrid" evidence="5">
    <location>
        <begin position="86"/>
        <end position="223"/>
    </location>
</feature>
<keyword evidence="2" id="KW-0175">Coiled coil</keyword>
<comment type="similarity">
    <text evidence="1">Belongs to the membrane fusion protein (MFP) (TC 8.A.1) family.</text>
</comment>
<dbReference type="PANTHER" id="PTHR30158">
    <property type="entry name" value="ACRA/E-RELATED COMPONENT OF DRUG EFFLUX TRANSPORTER"/>
    <property type="match status" value="1"/>
</dbReference>